<name>A0ACC2I653_9PLEO</name>
<accession>A0ACC2I653</accession>
<protein>
    <submittedName>
        <fullName evidence="1">Uncharacterized protein</fullName>
    </submittedName>
</protein>
<keyword evidence="2" id="KW-1185">Reference proteome</keyword>
<comment type="caution">
    <text evidence="1">The sequence shown here is derived from an EMBL/GenBank/DDBJ whole genome shotgun (WGS) entry which is preliminary data.</text>
</comment>
<dbReference type="EMBL" id="JAPHNI010000486">
    <property type="protein sequence ID" value="KAJ8110578.1"/>
    <property type="molecule type" value="Genomic_DNA"/>
</dbReference>
<proteinExistence type="predicted"/>
<reference evidence="1" key="1">
    <citation type="submission" date="2022-11" db="EMBL/GenBank/DDBJ databases">
        <title>Genome Sequence of Boeremia exigua.</title>
        <authorList>
            <person name="Buettner E."/>
        </authorList>
    </citation>
    <scope>NUCLEOTIDE SEQUENCE</scope>
    <source>
        <strain evidence="1">CU02</strain>
    </source>
</reference>
<evidence type="ECO:0000313" key="2">
    <source>
        <dbReference type="Proteomes" id="UP001153331"/>
    </source>
</evidence>
<gene>
    <name evidence="1" type="ORF">OPT61_g6619</name>
</gene>
<dbReference type="Proteomes" id="UP001153331">
    <property type="component" value="Unassembled WGS sequence"/>
</dbReference>
<evidence type="ECO:0000313" key="1">
    <source>
        <dbReference type="EMBL" id="KAJ8110578.1"/>
    </source>
</evidence>
<sequence>MVPSIQHIAIVGVTGTVGTYLTQALLARSRFTVTAISRRDSEAKIPVGVKVARVDYDDHKSIVDALKGHDALIITTSVWAPKDTSSKLIKAAADAGVPWILPNEFGMHSTDEAMRDTIGLSKKEDIELIESLGISSWVGISCGFWYEHSLSNGELYGIDINKRKVTFFDDGTQKLNTSTWLQVGRAVAALLSLPVVASKDQSTQLTLSTYRNRMVYVSSFAVSQRDMFESVKRVTGTTDGDWAIASEPAKQRYKDACDSLKSGDRVAFGRKLYTRYFYEDAGLFEKLHGLDNERLGLPRENFDTFTREAVKLAQCGYWDKYGH</sequence>
<organism evidence="1 2">
    <name type="scientific">Boeremia exigua</name>
    <dbReference type="NCBI Taxonomy" id="749465"/>
    <lineage>
        <taxon>Eukaryota</taxon>
        <taxon>Fungi</taxon>
        <taxon>Dikarya</taxon>
        <taxon>Ascomycota</taxon>
        <taxon>Pezizomycotina</taxon>
        <taxon>Dothideomycetes</taxon>
        <taxon>Pleosporomycetidae</taxon>
        <taxon>Pleosporales</taxon>
        <taxon>Pleosporineae</taxon>
        <taxon>Didymellaceae</taxon>
        <taxon>Boeremia</taxon>
    </lineage>
</organism>